<dbReference type="AlphaFoldDB" id="A0A194V961"/>
<keyword evidence="2" id="KW-0812">Transmembrane</keyword>
<keyword evidence="2" id="KW-0472">Membrane</keyword>
<keyword evidence="4" id="KW-1185">Reference proteome</keyword>
<reference evidence="4" key="1">
    <citation type="submission" date="2014-12" db="EMBL/GenBank/DDBJ databases">
        <title>Genome Sequence of Valsa Canker Pathogens Uncovers a Specific Adaption of Colonization on Woody Bark.</title>
        <authorList>
            <person name="Yin Z."/>
            <person name="Liu H."/>
            <person name="Gao X."/>
            <person name="Li Z."/>
            <person name="Song N."/>
            <person name="Ke X."/>
            <person name="Dai Q."/>
            <person name="Wu Y."/>
            <person name="Sun Y."/>
            <person name="Xu J.-R."/>
            <person name="Kang Z.K."/>
            <person name="Wang L."/>
            <person name="Huang L."/>
        </authorList>
    </citation>
    <scope>NUCLEOTIDE SEQUENCE [LARGE SCALE GENOMIC DNA]</scope>
    <source>
        <strain evidence="4">SXYL134</strain>
    </source>
</reference>
<feature type="transmembrane region" description="Helical" evidence="2">
    <location>
        <begin position="143"/>
        <end position="161"/>
    </location>
</feature>
<dbReference type="EMBL" id="KN714750">
    <property type="protein sequence ID" value="KUI60413.1"/>
    <property type="molecule type" value="Genomic_DNA"/>
</dbReference>
<dbReference type="Proteomes" id="UP000078576">
    <property type="component" value="Unassembled WGS sequence"/>
</dbReference>
<accession>A0A194V961</accession>
<proteinExistence type="predicted"/>
<feature type="compositionally biased region" description="Basic and acidic residues" evidence="1">
    <location>
        <begin position="203"/>
        <end position="218"/>
    </location>
</feature>
<evidence type="ECO:0000313" key="4">
    <source>
        <dbReference type="Proteomes" id="UP000078576"/>
    </source>
</evidence>
<sequence length="332" mass="37714">MPVTTPTMENCQYYARFMSKLPRPAAEILYWSLFSFLLIILFTASWRFGRTTERMNELSSRDRERERLLRHCFWFCLVCGVIAFFVVVLETFVIMALQFCDGEPLVSLYWATWTMLQVGGLIAIWGICLHVRHMITGKKHPPWALALGTPVLVVAGLGHYFQGKLRRSRAARSIKERSRSRGRGRSWGRQTEALSEVPTIRADSSDSNRRGNGEDTPRIQKGPSGDYDAKIVGYTKDGDIIIRLAPHTRDEFVSLAPLSSSITWDEPVRSPSRGLKGNTSRKHSRGRSVSSVSFKGKEKEDVDITKDYLNNEVDIADIAQDEKRNALQIEEV</sequence>
<protein>
    <submittedName>
        <fullName evidence="3">Uncharacterized protein</fullName>
    </submittedName>
</protein>
<feature type="transmembrane region" description="Helical" evidence="2">
    <location>
        <begin position="68"/>
        <end position="96"/>
    </location>
</feature>
<evidence type="ECO:0000313" key="3">
    <source>
        <dbReference type="EMBL" id="KUI60413.1"/>
    </source>
</evidence>
<dbReference type="OrthoDB" id="3537340at2759"/>
<gene>
    <name evidence="3" type="ORF">VP1G_07605</name>
</gene>
<feature type="region of interest" description="Disordered" evidence="1">
    <location>
        <begin position="172"/>
        <end position="227"/>
    </location>
</feature>
<feature type="transmembrane region" description="Helical" evidence="2">
    <location>
        <begin position="108"/>
        <end position="131"/>
    </location>
</feature>
<feature type="region of interest" description="Disordered" evidence="1">
    <location>
        <begin position="263"/>
        <end position="301"/>
    </location>
</feature>
<keyword evidence="2" id="KW-1133">Transmembrane helix</keyword>
<organism evidence="3 4">
    <name type="scientific">Cytospora mali</name>
    <name type="common">Apple Valsa canker fungus</name>
    <name type="synonym">Valsa mali</name>
    <dbReference type="NCBI Taxonomy" id="578113"/>
    <lineage>
        <taxon>Eukaryota</taxon>
        <taxon>Fungi</taxon>
        <taxon>Dikarya</taxon>
        <taxon>Ascomycota</taxon>
        <taxon>Pezizomycotina</taxon>
        <taxon>Sordariomycetes</taxon>
        <taxon>Sordariomycetidae</taxon>
        <taxon>Diaporthales</taxon>
        <taxon>Cytosporaceae</taxon>
        <taxon>Cytospora</taxon>
    </lineage>
</organism>
<feature type="transmembrane region" description="Helical" evidence="2">
    <location>
        <begin position="28"/>
        <end position="48"/>
    </location>
</feature>
<name>A0A194V961_CYTMA</name>
<evidence type="ECO:0000256" key="1">
    <source>
        <dbReference type="SAM" id="MobiDB-lite"/>
    </source>
</evidence>
<evidence type="ECO:0000256" key="2">
    <source>
        <dbReference type="SAM" id="Phobius"/>
    </source>
</evidence>